<dbReference type="Proteomes" id="UP000308197">
    <property type="component" value="Unassembled WGS sequence"/>
</dbReference>
<dbReference type="Gene3D" id="4.10.49.10">
    <property type="entry name" value="Cytochrome c oxidase subunit VIIc"/>
    <property type="match status" value="1"/>
</dbReference>
<dbReference type="STRING" id="1314778.A0A5C3NMV8"/>
<sequence length="79" mass="8730">MSPLARVGPTTLRVALRRSPPQVRTIYTTKGHVAHNNFPFTYANKRKFAVRYAGAATTFFMIPFIAVAYQLRKSAGGTA</sequence>
<evidence type="ECO:0000313" key="8">
    <source>
        <dbReference type="EMBL" id="TFK79011.1"/>
    </source>
</evidence>
<dbReference type="SUPFAM" id="SSF81427">
    <property type="entry name" value="Mitochondrial cytochrome c oxidase subunit VIIc (aka VIIIa)"/>
    <property type="match status" value="1"/>
</dbReference>
<dbReference type="GO" id="GO:0005743">
    <property type="term" value="C:mitochondrial inner membrane"/>
    <property type="evidence" value="ECO:0007669"/>
    <property type="project" value="UniProtKB-SubCell"/>
</dbReference>
<keyword evidence="7" id="KW-0809">Transit peptide</keyword>
<dbReference type="InParanoid" id="A0A5C3NMV8"/>
<organism evidence="8 9">
    <name type="scientific">Polyporus arcularius HHB13444</name>
    <dbReference type="NCBI Taxonomy" id="1314778"/>
    <lineage>
        <taxon>Eukaryota</taxon>
        <taxon>Fungi</taxon>
        <taxon>Dikarya</taxon>
        <taxon>Basidiomycota</taxon>
        <taxon>Agaricomycotina</taxon>
        <taxon>Agaricomycetes</taxon>
        <taxon>Polyporales</taxon>
        <taxon>Polyporaceae</taxon>
        <taxon>Polyporus</taxon>
    </lineage>
</organism>
<dbReference type="Pfam" id="PF02935">
    <property type="entry name" value="COX7C"/>
    <property type="match status" value="1"/>
</dbReference>
<evidence type="ECO:0000256" key="4">
    <source>
        <dbReference type="ARBA" id="ARBA00022792"/>
    </source>
</evidence>
<keyword evidence="9" id="KW-1185">Reference proteome</keyword>
<dbReference type="GO" id="GO:0045277">
    <property type="term" value="C:respiratory chain complex IV"/>
    <property type="evidence" value="ECO:0007669"/>
    <property type="project" value="UniProtKB-UniRule"/>
</dbReference>
<evidence type="ECO:0000256" key="2">
    <source>
        <dbReference type="ARBA" id="ARBA00004673"/>
    </source>
</evidence>
<comment type="subunit">
    <text evidence="7">Component of the cytochrome c oxidase (complex IV, CIV), a multisubunit enzyme composed of a catalytic core of 3 subunits and several supernumerary subunits. The complex exists as a monomer or a dimer and forms supercomplexes (SCs) in the inner mitochondrial membrane with ubiquinol-cytochrome c oxidoreductase (cytochrome b-c1 complex, complex III, CIII).</text>
</comment>
<dbReference type="EMBL" id="ML212212">
    <property type="protein sequence ID" value="TFK79011.1"/>
    <property type="molecule type" value="Genomic_DNA"/>
</dbReference>
<evidence type="ECO:0000256" key="5">
    <source>
        <dbReference type="ARBA" id="ARBA00023128"/>
    </source>
</evidence>
<evidence type="ECO:0000256" key="3">
    <source>
        <dbReference type="ARBA" id="ARBA00010514"/>
    </source>
</evidence>
<dbReference type="AlphaFoldDB" id="A0A5C3NMV8"/>
<dbReference type="GO" id="GO:0006123">
    <property type="term" value="P:mitochondrial electron transport, cytochrome c to oxygen"/>
    <property type="evidence" value="ECO:0007669"/>
    <property type="project" value="UniProtKB-UniRule"/>
</dbReference>
<comment type="subcellular location">
    <subcellularLocation>
        <location evidence="1 7">Mitochondrion inner membrane</location>
        <topology evidence="1 7">Single-pass membrane protein</topology>
    </subcellularLocation>
</comment>
<keyword evidence="7" id="KW-1133">Transmembrane helix</keyword>
<dbReference type="UniPathway" id="UPA00705"/>
<dbReference type="InterPro" id="IPR004202">
    <property type="entry name" value="COX7C/Cox8"/>
</dbReference>
<name>A0A5C3NMV8_9APHY</name>
<keyword evidence="6 7" id="KW-0472">Membrane</keyword>
<keyword evidence="4 7" id="KW-0999">Mitochondrion inner membrane</keyword>
<dbReference type="InterPro" id="IPR036636">
    <property type="entry name" value="COX7C/Cox8_sf"/>
</dbReference>
<comment type="similarity">
    <text evidence="3 7">Belongs to the cytochrome c oxidase VIIc family.</text>
</comment>
<evidence type="ECO:0000256" key="7">
    <source>
        <dbReference type="RuleBase" id="RU368123"/>
    </source>
</evidence>
<evidence type="ECO:0000313" key="9">
    <source>
        <dbReference type="Proteomes" id="UP000308197"/>
    </source>
</evidence>
<gene>
    <name evidence="8" type="ORF">K466DRAFT_592607</name>
</gene>
<feature type="transmembrane region" description="Helical" evidence="7">
    <location>
        <begin position="52"/>
        <end position="71"/>
    </location>
</feature>
<evidence type="ECO:0000256" key="1">
    <source>
        <dbReference type="ARBA" id="ARBA00004434"/>
    </source>
</evidence>
<accession>A0A5C3NMV8</accession>
<evidence type="ECO:0000256" key="6">
    <source>
        <dbReference type="ARBA" id="ARBA00023136"/>
    </source>
</evidence>
<comment type="pathway">
    <text evidence="2 7">Energy metabolism; oxidative phosphorylation.</text>
</comment>
<proteinExistence type="inferred from homology"/>
<keyword evidence="5 7" id="KW-0496">Mitochondrion</keyword>
<protein>
    <recommendedName>
        <fullName evidence="7">Cytochrome c oxidase subunit 8, mitochondrial</fullName>
    </recommendedName>
    <alternativeName>
        <fullName evidence="7">Cytochrome c oxidase polypeptide VIII</fullName>
    </alternativeName>
</protein>
<comment type="function">
    <text evidence="7">Component of the cytochrome c oxidase, the last enzyme in the mitochondrial electron transport chain which drives oxidative phosphorylation. The respiratory chain contains 3 multisubunit complexes succinate dehydrogenase (complex II, CII), ubiquinol-cytochrome c oxidoreductase (cytochrome b-c1 complex, complex III, CIII) and cytochrome c oxidase (complex IV, CIV), that cooperate to transfer electrons derived from NADH and succinate to molecular oxygen, creating an electrochemical gradient over the inner membrane that drives transmembrane transport and the ATP synthase. Cytochrome c oxidase is the component of the respiratory chain that catalyzes the reduction of oxygen to water. Electrons originating from reduced cytochrome c in the intermembrane space (IMS) are transferred via the dinuclear copper A center (CU(A)) of subunit 2 and heme A of subunit 1 to the active site in subunit 1, a binuclear center (BNC) formed by heme A3 and copper B (CU(B)). The BNC reduces molecular oxygen to 2 water molecules using 4 electrons from cytochrome c in the IMS and 4 protons from the mitochondrial matrix.</text>
</comment>
<keyword evidence="7" id="KW-0812">Transmembrane</keyword>
<reference evidence="8 9" key="1">
    <citation type="journal article" date="2019" name="Nat. Ecol. Evol.">
        <title>Megaphylogeny resolves global patterns of mushroom evolution.</title>
        <authorList>
            <person name="Varga T."/>
            <person name="Krizsan K."/>
            <person name="Foldi C."/>
            <person name="Dima B."/>
            <person name="Sanchez-Garcia M."/>
            <person name="Sanchez-Ramirez S."/>
            <person name="Szollosi G.J."/>
            <person name="Szarkandi J.G."/>
            <person name="Papp V."/>
            <person name="Albert L."/>
            <person name="Andreopoulos W."/>
            <person name="Angelini C."/>
            <person name="Antonin V."/>
            <person name="Barry K.W."/>
            <person name="Bougher N.L."/>
            <person name="Buchanan P."/>
            <person name="Buyck B."/>
            <person name="Bense V."/>
            <person name="Catcheside P."/>
            <person name="Chovatia M."/>
            <person name="Cooper J."/>
            <person name="Damon W."/>
            <person name="Desjardin D."/>
            <person name="Finy P."/>
            <person name="Geml J."/>
            <person name="Haridas S."/>
            <person name="Hughes K."/>
            <person name="Justo A."/>
            <person name="Karasinski D."/>
            <person name="Kautmanova I."/>
            <person name="Kiss B."/>
            <person name="Kocsube S."/>
            <person name="Kotiranta H."/>
            <person name="LaButti K.M."/>
            <person name="Lechner B.E."/>
            <person name="Liimatainen K."/>
            <person name="Lipzen A."/>
            <person name="Lukacs Z."/>
            <person name="Mihaltcheva S."/>
            <person name="Morgado L.N."/>
            <person name="Niskanen T."/>
            <person name="Noordeloos M.E."/>
            <person name="Ohm R.A."/>
            <person name="Ortiz-Santana B."/>
            <person name="Ovrebo C."/>
            <person name="Racz N."/>
            <person name="Riley R."/>
            <person name="Savchenko A."/>
            <person name="Shiryaev A."/>
            <person name="Soop K."/>
            <person name="Spirin V."/>
            <person name="Szebenyi C."/>
            <person name="Tomsovsky M."/>
            <person name="Tulloss R.E."/>
            <person name="Uehling J."/>
            <person name="Grigoriev I.V."/>
            <person name="Vagvolgyi C."/>
            <person name="Papp T."/>
            <person name="Martin F.M."/>
            <person name="Miettinen O."/>
            <person name="Hibbett D.S."/>
            <person name="Nagy L.G."/>
        </authorList>
    </citation>
    <scope>NUCLEOTIDE SEQUENCE [LARGE SCALE GENOMIC DNA]</scope>
    <source>
        <strain evidence="8 9">HHB13444</strain>
    </source>
</reference>